<protein>
    <submittedName>
        <fullName evidence="1">Uncharacterized protein</fullName>
    </submittedName>
</protein>
<reference evidence="2 3" key="2">
    <citation type="submission" date="2024-07" db="EMBL/GenBank/DDBJ databases">
        <authorList>
            <person name="Akdeniz Z."/>
        </authorList>
    </citation>
    <scope>NUCLEOTIDE SEQUENCE [LARGE SCALE GENOMIC DNA]</scope>
</reference>
<dbReference type="AlphaFoldDB" id="A0AA86S2U4"/>
<reference evidence="1" key="1">
    <citation type="submission" date="2023-06" db="EMBL/GenBank/DDBJ databases">
        <authorList>
            <person name="Kurt Z."/>
        </authorList>
    </citation>
    <scope>NUCLEOTIDE SEQUENCE</scope>
</reference>
<dbReference type="EMBL" id="CATOUU010001177">
    <property type="protein sequence ID" value="CAI9977060.1"/>
    <property type="molecule type" value="Genomic_DNA"/>
</dbReference>
<dbReference type="Proteomes" id="UP001642409">
    <property type="component" value="Unassembled WGS sequence"/>
</dbReference>
<proteinExistence type="predicted"/>
<sequence length="352" mass="41215">MAIVETKDESTQRDHSLMLQAVDDKLFKMTTLNQKTPHYSMQAKMLWTIRRIISPSIFRLDQKQLSAPDESSIVRWKHEFLEEMGFTENVISQKYTDIGPLADLYRKQKKIPEDEIQYGSILYDAICFITKTIILADGKTKNVIEIIDKKGKLKKMPIKYAFAYIWSNHKREYGSQVMFVEWHHDGHARKEQHQIAEMIVADLAKKKMIVDTIGFDCDPGNTTFILKSFTKITDWYHNDRSRNVFKIYEDGSKYPALPAGAHLLKRPRGKLVTLPLSLSYKLDQQYIDKRELYNILQFKQEPQRASLYQYTYIRIQQDSTQIGSSLTISQVIEETHFYQFIVLSQPCFNLSM</sequence>
<dbReference type="EMBL" id="CAXDID020000022">
    <property type="protein sequence ID" value="CAL5987972.1"/>
    <property type="molecule type" value="Genomic_DNA"/>
</dbReference>
<comment type="caution">
    <text evidence="1">The sequence shown here is derived from an EMBL/GenBank/DDBJ whole genome shotgun (WGS) entry which is preliminary data.</text>
</comment>
<evidence type="ECO:0000313" key="3">
    <source>
        <dbReference type="Proteomes" id="UP001642409"/>
    </source>
</evidence>
<organism evidence="1">
    <name type="scientific">Hexamita inflata</name>
    <dbReference type="NCBI Taxonomy" id="28002"/>
    <lineage>
        <taxon>Eukaryota</taxon>
        <taxon>Metamonada</taxon>
        <taxon>Diplomonadida</taxon>
        <taxon>Hexamitidae</taxon>
        <taxon>Hexamitinae</taxon>
        <taxon>Hexamita</taxon>
    </lineage>
</organism>
<evidence type="ECO:0000313" key="2">
    <source>
        <dbReference type="EMBL" id="CAL5987972.1"/>
    </source>
</evidence>
<evidence type="ECO:0000313" key="1">
    <source>
        <dbReference type="EMBL" id="CAI9977060.1"/>
    </source>
</evidence>
<keyword evidence="3" id="KW-1185">Reference proteome</keyword>
<name>A0AA86S2U4_9EUKA</name>
<gene>
    <name evidence="2" type="ORF">HINF_LOCUS10142</name>
    <name evidence="1" type="ORF">HINF_LOCUS64705</name>
</gene>
<accession>A0AA86S2U4</accession>